<dbReference type="RefSeq" id="WP_058500800.1">
    <property type="nucleotide sequence ID" value="NZ_CAAAJA010000029.1"/>
</dbReference>
<dbReference type="PATRIC" id="fig|454.4.peg.431"/>
<keyword evidence="3 8" id="KW-0349">Heme</keyword>
<evidence type="ECO:0000313" key="15">
    <source>
        <dbReference type="Proteomes" id="UP000295517"/>
    </source>
</evidence>
<feature type="binding site" description="covalent" evidence="8">
    <location>
        <position position="132"/>
    </location>
    <ligand>
        <name>heme c</name>
        <dbReference type="ChEBI" id="CHEBI:61717"/>
        <label>2</label>
    </ligand>
</feature>
<dbReference type="AlphaFoldDB" id="A0A0W0WJW4"/>
<feature type="binding site" description="axial binding residue" evidence="9">
    <location>
        <position position="76"/>
    </location>
    <ligand>
        <name>heme c</name>
        <dbReference type="ChEBI" id="CHEBI:61717"/>
        <label>1</label>
    </ligand>
    <ligandPart>
        <name>Fe</name>
        <dbReference type="ChEBI" id="CHEBI:18248"/>
    </ligandPart>
</feature>
<feature type="binding site" description="axial binding residue" evidence="9">
    <location>
        <position position="133"/>
    </location>
    <ligand>
        <name>heme c</name>
        <dbReference type="ChEBI" id="CHEBI:61717"/>
        <label>2</label>
    </ligand>
    <ligandPart>
        <name>Fe</name>
        <dbReference type="ChEBI" id="CHEBI:18248"/>
    </ligandPart>
</feature>
<evidence type="ECO:0000313" key="14">
    <source>
        <dbReference type="Proteomes" id="UP000054761"/>
    </source>
</evidence>
<evidence type="ECO:0000256" key="4">
    <source>
        <dbReference type="ARBA" id="ARBA00022723"/>
    </source>
</evidence>
<dbReference type="Proteomes" id="UP000295517">
    <property type="component" value="Chromosome"/>
</dbReference>
<feature type="binding site" description="covalent" evidence="8">
    <location>
        <position position="129"/>
    </location>
    <ligand>
        <name>heme c</name>
        <dbReference type="ChEBI" id="CHEBI:61717"/>
        <label>2</label>
    </ligand>
</feature>
<gene>
    <name evidence="12" type="primary">cyc4</name>
    <name evidence="13" type="ORF">E3983_13305</name>
    <name evidence="12" type="ORF">Lisr_0410</name>
</gene>
<reference evidence="12 14" key="1">
    <citation type="submission" date="2015-11" db="EMBL/GenBank/DDBJ databases">
        <title>Genomic analysis of 38 Legionella species identifies large and diverse effector repertoires.</title>
        <authorList>
            <person name="Burstein D."/>
            <person name="Amaro F."/>
            <person name="Zusman T."/>
            <person name="Lifshitz Z."/>
            <person name="Cohen O."/>
            <person name="Gilbert J.A."/>
            <person name="Pupko T."/>
            <person name="Shuman H.A."/>
            <person name="Segal G."/>
        </authorList>
    </citation>
    <scope>NUCLEOTIDE SEQUENCE [LARGE SCALE GENOMIC DNA]</scope>
    <source>
        <strain evidence="12 14">Bercovier 4</strain>
    </source>
</reference>
<dbReference type="Gene3D" id="1.10.760.10">
    <property type="entry name" value="Cytochrome c-like domain"/>
    <property type="match status" value="2"/>
</dbReference>
<dbReference type="InterPro" id="IPR024167">
    <property type="entry name" value="Cytochrome_c4-like"/>
</dbReference>
<feature type="binding site" description="covalent" evidence="8">
    <location>
        <position position="32"/>
    </location>
    <ligand>
        <name>heme c</name>
        <dbReference type="ChEBI" id="CHEBI:61717"/>
        <label>1</label>
    </ligand>
</feature>
<dbReference type="Pfam" id="PF00034">
    <property type="entry name" value="Cytochrom_C"/>
    <property type="match status" value="2"/>
</dbReference>
<evidence type="ECO:0000256" key="10">
    <source>
        <dbReference type="SAM" id="SignalP"/>
    </source>
</evidence>
<dbReference type="OrthoDB" id="9773456at2"/>
<feature type="signal peptide" evidence="10">
    <location>
        <begin position="1"/>
        <end position="18"/>
    </location>
</feature>
<sequence>MKKLALAFALSIPFAVYATGNIEAGQQKATICVACHGPKGISVNPAWPNLAGQHADYMVKQLKAYKEGKKRSDPNMDSIAANLSEQDMEDLAAFYSVQPLAKAATPEKFVSRGEQLYRGGDFKNHITACIACHGPRGLGNGQANFPLLSGQHALYTQTQLEAFKDKKRTNDLNDIMQDISARMSQEDMQAVAYYIQGLH</sequence>
<dbReference type="InterPro" id="IPR036909">
    <property type="entry name" value="Cyt_c-like_dom_sf"/>
</dbReference>
<dbReference type="PROSITE" id="PS51007">
    <property type="entry name" value="CYTC"/>
    <property type="match status" value="2"/>
</dbReference>
<dbReference type="PANTHER" id="PTHR33751:SF9">
    <property type="entry name" value="CYTOCHROME C4"/>
    <property type="match status" value="1"/>
</dbReference>
<evidence type="ECO:0000313" key="12">
    <source>
        <dbReference type="EMBL" id="KTD32600.1"/>
    </source>
</evidence>
<feature type="binding site" description="covalent" evidence="8">
    <location>
        <position position="35"/>
    </location>
    <ligand>
        <name>heme c</name>
        <dbReference type="ChEBI" id="CHEBI:61717"/>
        <label>1</label>
    </ligand>
</feature>
<keyword evidence="10" id="KW-0732">Signal</keyword>
<evidence type="ECO:0000256" key="9">
    <source>
        <dbReference type="PIRSR" id="PIRSR000005-2"/>
    </source>
</evidence>
<protein>
    <submittedName>
        <fullName evidence="12">Cytochrome c4</fullName>
    </submittedName>
</protein>
<keyword evidence="2" id="KW-0813">Transport</keyword>
<comment type="subcellular location">
    <subcellularLocation>
        <location evidence="1">Periplasm</location>
    </subcellularLocation>
</comment>
<keyword evidence="7 9" id="KW-0408">Iron</keyword>
<evidence type="ECO:0000256" key="2">
    <source>
        <dbReference type="ARBA" id="ARBA00022448"/>
    </source>
</evidence>
<evidence type="ECO:0000259" key="11">
    <source>
        <dbReference type="PROSITE" id="PS51007"/>
    </source>
</evidence>
<feature type="domain" description="Cytochrome c" evidence="11">
    <location>
        <begin position="108"/>
        <end position="199"/>
    </location>
</feature>
<organism evidence="12 14">
    <name type="scientific">Legionella israelensis</name>
    <dbReference type="NCBI Taxonomy" id="454"/>
    <lineage>
        <taxon>Bacteria</taxon>
        <taxon>Pseudomonadati</taxon>
        <taxon>Pseudomonadota</taxon>
        <taxon>Gammaproteobacteria</taxon>
        <taxon>Legionellales</taxon>
        <taxon>Legionellaceae</taxon>
        <taxon>Legionella</taxon>
    </lineage>
</organism>
<dbReference type="InterPro" id="IPR009056">
    <property type="entry name" value="Cyt_c-like_dom"/>
</dbReference>
<evidence type="ECO:0000256" key="8">
    <source>
        <dbReference type="PIRSR" id="PIRSR000005-1"/>
    </source>
</evidence>
<keyword evidence="5" id="KW-0574">Periplasm</keyword>
<dbReference type="PANTHER" id="PTHR33751">
    <property type="entry name" value="CBB3-TYPE CYTOCHROME C OXIDASE SUBUNIT FIXP"/>
    <property type="match status" value="1"/>
</dbReference>
<evidence type="ECO:0000313" key="13">
    <source>
        <dbReference type="EMBL" id="QBR85240.1"/>
    </source>
</evidence>
<feature type="chain" id="PRO_5042680729" evidence="10">
    <location>
        <begin position="19"/>
        <end position="199"/>
    </location>
</feature>
<dbReference type="EMBL" id="LNYH01000012">
    <property type="protein sequence ID" value="KTD32600.1"/>
    <property type="molecule type" value="Genomic_DNA"/>
</dbReference>
<feature type="domain" description="Cytochrome c" evidence="11">
    <location>
        <begin position="20"/>
        <end position="99"/>
    </location>
</feature>
<dbReference type="InterPro" id="IPR050597">
    <property type="entry name" value="Cytochrome_c_Oxidase_Subunit"/>
</dbReference>
<dbReference type="GO" id="GO:0009055">
    <property type="term" value="F:electron transfer activity"/>
    <property type="evidence" value="ECO:0007669"/>
    <property type="project" value="InterPro"/>
</dbReference>
<dbReference type="STRING" id="454.Lisr_0410"/>
<dbReference type="Proteomes" id="UP000054761">
    <property type="component" value="Unassembled WGS sequence"/>
</dbReference>
<evidence type="ECO:0000256" key="5">
    <source>
        <dbReference type="ARBA" id="ARBA00022764"/>
    </source>
</evidence>
<evidence type="ECO:0000256" key="7">
    <source>
        <dbReference type="ARBA" id="ARBA00023004"/>
    </source>
</evidence>
<keyword evidence="6" id="KW-0249">Electron transport</keyword>
<dbReference type="PIRSF" id="PIRSF000005">
    <property type="entry name" value="Cytochrome_c4"/>
    <property type="match status" value="1"/>
</dbReference>
<feature type="binding site" description="axial binding residue" evidence="9">
    <location>
        <position position="36"/>
    </location>
    <ligand>
        <name>heme c</name>
        <dbReference type="ChEBI" id="CHEBI:61717"/>
        <label>1</label>
    </ligand>
    <ligandPart>
        <name>Fe</name>
        <dbReference type="ChEBI" id="CHEBI:18248"/>
    </ligandPart>
</feature>
<dbReference type="EMBL" id="CP038254">
    <property type="protein sequence ID" value="QBR85240.1"/>
    <property type="molecule type" value="Genomic_DNA"/>
</dbReference>
<reference evidence="13 15" key="2">
    <citation type="submission" date="2019-03" db="EMBL/GenBank/DDBJ databases">
        <title>Diverse conjugative elements silence natural transformation in Legionella species.</title>
        <authorList>
            <person name="Durieux I."/>
            <person name="Ginevra C."/>
            <person name="Attaiech L."/>
            <person name="Picq K."/>
            <person name="Juan P.A."/>
            <person name="Jarraud S."/>
            <person name="Charpentier X."/>
        </authorList>
    </citation>
    <scope>NUCLEOTIDE SEQUENCE [LARGE SCALE GENOMIC DNA]</scope>
    <source>
        <strain evidence="13 15">HL-0427-4011</strain>
    </source>
</reference>
<evidence type="ECO:0000256" key="3">
    <source>
        <dbReference type="ARBA" id="ARBA00022617"/>
    </source>
</evidence>
<dbReference type="GO" id="GO:0020037">
    <property type="term" value="F:heme binding"/>
    <property type="evidence" value="ECO:0007669"/>
    <property type="project" value="InterPro"/>
</dbReference>
<dbReference type="GO" id="GO:0042597">
    <property type="term" value="C:periplasmic space"/>
    <property type="evidence" value="ECO:0007669"/>
    <property type="project" value="UniProtKB-SubCell"/>
</dbReference>
<accession>A0A0W0WJW4</accession>
<evidence type="ECO:0000256" key="6">
    <source>
        <dbReference type="ARBA" id="ARBA00022982"/>
    </source>
</evidence>
<name>A0A0W0WJW4_9GAMM</name>
<evidence type="ECO:0000256" key="1">
    <source>
        <dbReference type="ARBA" id="ARBA00004418"/>
    </source>
</evidence>
<keyword evidence="14" id="KW-1185">Reference proteome</keyword>
<keyword evidence="4 9" id="KW-0479">Metal-binding</keyword>
<dbReference type="SUPFAM" id="SSF46626">
    <property type="entry name" value="Cytochrome c"/>
    <property type="match status" value="2"/>
</dbReference>
<comment type="PTM">
    <text evidence="8">Binds 2 heme c groups covalently per subunit.</text>
</comment>
<feature type="binding site" description="axial binding residue" evidence="9">
    <location>
        <position position="176"/>
    </location>
    <ligand>
        <name>heme c</name>
        <dbReference type="ChEBI" id="CHEBI:61717"/>
        <label>2</label>
    </ligand>
    <ligandPart>
        <name>Fe</name>
        <dbReference type="ChEBI" id="CHEBI:18248"/>
    </ligandPart>
</feature>
<dbReference type="GO" id="GO:0005506">
    <property type="term" value="F:iron ion binding"/>
    <property type="evidence" value="ECO:0007669"/>
    <property type="project" value="InterPro"/>
</dbReference>
<proteinExistence type="predicted"/>